<evidence type="ECO:0000256" key="2">
    <source>
        <dbReference type="ARBA" id="ARBA00023125"/>
    </source>
</evidence>
<reference evidence="5 6" key="1">
    <citation type="submission" date="2020-03" db="EMBL/GenBank/DDBJ databases">
        <title>Whole genome shotgun sequence of Phytohabitans rumicis NBRC 108638.</title>
        <authorList>
            <person name="Komaki H."/>
            <person name="Tamura T."/>
        </authorList>
    </citation>
    <scope>NUCLEOTIDE SEQUENCE [LARGE SCALE GENOMIC DNA]</scope>
    <source>
        <strain evidence="5 6">NBRC 108638</strain>
    </source>
</reference>
<protein>
    <submittedName>
        <fullName evidence="5">Transcriptional regulator</fullName>
    </submittedName>
</protein>
<keyword evidence="3" id="KW-0804">Transcription</keyword>
<dbReference type="Pfam" id="PF07702">
    <property type="entry name" value="UTRA"/>
    <property type="match status" value="1"/>
</dbReference>
<evidence type="ECO:0000256" key="1">
    <source>
        <dbReference type="ARBA" id="ARBA00023015"/>
    </source>
</evidence>
<dbReference type="InterPro" id="IPR000524">
    <property type="entry name" value="Tscrpt_reg_HTH_GntR"/>
</dbReference>
<comment type="caution">
    <text evidence="5">The sequence shown here is derived from an EMBL/GenBank/DDBJ whole genome shotgun (WGS) entry which is preliminary data.</text>
</comment>
<dbReference type="GO" id="GO:0003700">
    <property type="term" value="F:DNA-binding transcription factor activity"/>
    <property type="evidence" value="ECO:0007669"/>
    <property type="project" value="InterPro"/>
</dbReference>
<keyword evidence="2" id="KW-0238">DNA-binding</keyword>
<dbReference type="SMART" id="SM00345">
    <property type="entry name" value="HTH_GNTR"/>
    <property type="match status" value="1"/>
</dbReference>
<dbReference type="InterPro" id="IPR028978">
    <property type="entry name" value="Chorismate_lyase_/UTRA_dom_sf"/>
</dbReference>
<evidence type="ECO:0000256" key="3">
    <source>
        <dbReference type="ARBA" id="ARBA00023163"/>
    </source>
</evidence>
<dbReference type="AlphaFoldDB" id="A0A6V8L243"/>
<feature type="domain" description="HTH gntR-type" evidence="4">
    <location>
        <begin position="16"/>
        <end position="84"/>
    </location>
</feature>
<dbReference type="InterPro" id="IPR050679">
    <property type="entry name" value="Bact_HTH_transcr_reg"/>
</dbReference>
<dbReference type="Proteomes" id="UP000482960">
    <property type="component" value="Unassembled WGS sequence"/>
</dbReference>
<dbReference type="PROSITE" id="PS50949">
    <property type="entry name" value="HTH_GNTR"/>
    <property type="match status" value="1"/>
</dbReference>
<accession>A0A6V8L243</accession>
<evidence type="ECO:0000313" key="5">
    <source>
        <dbReference type="EMBL" id="GFJ88176.1"/>
    </source>
</evidence>
<dbReference type="EMBL" id="BLPG01000001">
    <property type="protein sequence ID" value="GFJ88176.1"/>
    <property type="molecule type" value="Genomic_DNA"/>
</dbReference>
<keyword evidence="6" id="KW-1185">Reference proteome</keyword>
<dbReference type="GO" id="GO:0003677">
    <property type="term" value="F:DNA binding"/>
    <property type="evidence" value="ECO:0007669"/>
    <property type="project" value="UniProtKB-KW"/>
</dbReference>
<dbReference type="InterPro" id="IPR036388">
    <property type="entry name" value="WH-like_DNA-bd_sf"/>
</dbReference>
<evidence type="ECO:0000313" key="6">
    <source>
        <dbReference type="Proteomes" id="UP000482960"/>
    </source>
</evidence>
<dbReference type="CDD" id="cd07377">
    <property type="entry name" value="WHTH_GntR"/>
    <property type="match status" value="1"/>
</dbReference>
<evidence type="ECO:0000259" key="4">
    <source>
        <dbReference type="PROSITE" id="PS50949"/>
    </source>
</evidence>
<dbReference type="PANTHER" id="PTHR44846">
    <property type="entry name" value="MANNOSYL-D-GLYCERATE TRANSPORT/METABOLISM SYSTEM REPRESSOR MNGR-RELATED"/>
    <property type="match status" value="1"/>
</dbReference>
<dbReference type="SUPFAM" id="SSF64288">
    <property type="entry name" value="Chorismate lyase-like"/>
    <property type="match status" value="1"/>
</dbReference>
<dbReference type="GO" id="GO:0045892">
    <property type="term" value="P:negative regulation of DNA-templated transcription"/>
    <property type="evidence" value="ECO:0007669"/>
    <property type="project" value="TreeGrafter"/>
</dbReference>
<dbReference type="RefSeq" id="WP_173075426.1">
    <property type="nucleotide sequence ID" value="NZ_BAABJB010000006.1"/>
</dbReference>
<dbReference type="InterPro" id="IPR036390">
    <property type="entry name" value="WH_DNA-bd_sf"/>
</dbReference>
<organism evidence="5 6">
    <name type="scientific">Phytohabitans rumicis</name>
    <dbReference type="NCBI Taxonomy" id="1076125"/>
    <lineage>
        <taxon>Bacteria</taxon>
        <taxon>Bacillati</taxon>
        <taxon>Actinomycetota</taxon>
        <taxon>Actinomycetes</taxon>
        <taxon>Micromonosporales</taxon>
        <taxon>Micromonosporaceae</taxon>
    </lineage>
</organism>
<reference evidence="5 6" key="2">
    <citation type="submission" date="2020-03" db="EMBL/GenBank/DDBJ databases">
        <authorList>
            <person name="Ichikawa N."/>
            <person name="Kimura A."/>
            <person name="Kitahashi Y."/>
            <person name="Uohara A."/>
        </authorList>
    </citation>
    <scope>NUCLEOTIDE SEQUENCE [LARGE SCALE GENOMIC DNA]</scope>
    <source>
        <strain evidence="5 6">NBRC 108638</strain>
    </source>
</reference>
<dbReference type="PANTHER" id="PTHR44846:SF17">
    <property type="entry name" value="GNTR-FAMILY TRANSCRIPTIONAL REGULATOR"/>
    <property type="match status" value="1"/>
</dbReference>
<dbReference type="PRINTS" id="PR00035">
    <property type="entry name" value="HTHGNTR"/>
</dbReference>
<dbReference type="InterPro" id="IPR011663">
    <property type="entry name" value="UTRA"/>
</dbReference>
<name>A0A6V8L243_9ACTN</name>
<sequence length="247" mass="27239">MNPVSELIRVDRSSPVPLYFQVAQRLEELIESGQLVPGTRLENEVSLADQLGLSRPTMRQAIQYLVDKGLLVRKRGVGTQVVHAKVRRTVELTSLYDDLDRTHQQPRTDVLSLAETTAPDEVAVALVLPTGAPVLAIERLRYAQGEPLAVMRNFLPSGLFPLTIEDLRARGLYQLMRAAGINLRLADQTIGARRATAAEAKALGEVRGAPLLTMARTAYDDAGRAVEYGQHAYRASHYSFELTLVAR</sequence>
<dbReference type="Pfam" id="PF00392">
    <property type="entry name" value="GntR"/>
    <property type="match status" value="1"/>
</dbReference>
<gene>
    <name evidence="5" type="ORF">Prum_018180</name>
</gene>
<dbReference type="Gene3D" id="3.40.1410.10">
    <property type="entry name" value="Chorismate lyase-like"/>
    <property type="match status" value="1"/>
</dbReference>
<dbReference type="Gene3D" id="1.10.10.10">
    <property type="entry name" value="Winged helix-like DNA-binding domain superfamily/Winged helix DNA-binding domain"/>
    <property type="match status" value="1"/>
</dbReference>
<proteinExistence type="predicted"/>
<dbReference type="SUPFAM" id="SSF46785">
    <property type="entry name" value="Winged helix' DNA-binding domain"/>
    <property type="match status" value="1"/>
</dbReference>
<keyword evidence="1" id="KW-0805">Transcription regulation</keyword>
<dbReference type="SMART" id="SM00866">
    <property type="entry name" value="UTRA"/>
    <property type="match status" value="1"/>
</dbReference>